<dbReference type="RefSeq" id="WP_151053773.1">
    <property type="nucleotide sequence ID" value="NZ_CP044222.1"/>
</dbReference>
<evidence type="ECO:0000256" key="1">
    <source>
        <dbReference type="SAM" id="MobiDB-lite"/>
    </source>
</evidence>
<evidence type="ECO:0000313" key="3">
    <source>
        <dbReference type="EMBL" id="QEW05729.1"/>
    </source>
</evidence>
<accession>A0A5J6LAT2</accession>
<name>A0A5J6LAT2_9GAMM</name>
<feature type="region of interest" description="Disordered" evidence="1">
    <location>
        <begin position="454"/>
        <end position="479"/>
    </location>
</feature>
<feature type="domain" description="DUF4123" evidence="2">
    <location>
        <begin position="154"/>
        <end position="273"/>
    </location>
</feature>
<organism evidence="3 4">
    <name type="scientific">Nitrincola iocasae</name>
    <dbReference type="NCBI Taxonomy" id="2614693"/>
    <lineage>
        <taxon>Bacteria</taxon>
        <taxon>Pseudomonadati</taxon>
        <taxon>Pseudomonadota</taxon>
        <taxon>Gammaproteobacteria</taxon>
        <taxon>Oceanospirillales</taxon>
        <taxon>Oceanospirillaceae</taxon>
        <taxon>Nitrincola</taxon>
    </lineage>
</organism>
<sequence>MSSITRPTWIGQCQVRVHPGHDIPWAGNAQDGRSYVVIQADTQNEFEAALLTSLEELHLDLTGLEEVEPLLQHFARQGMSRPLVELAQQLNDDNRVVFGRFEPVNRGPLQAGNAETIDTQCRQESDSSITHLPPPPLGSEVEWGSLLQSDAEPLWAIVDGVNWPEIQSLLSEHLPPHACLYSTQDVQSQAIAPWLVRLEPDNPITYIVQARPQDSHALILFQSQSQLKALRDHFRLFTLVWTPADEQAPIYFRFYDPRVLTDLFSALDPWKQTRFCAPVSAFYVPLSPWLRVPEWAKLDQPLPLTAALDSYQQRLLKLAPADNLPDNVITGSRGFRITAKEFEQFGFLNACRQQNSLAITLHQHYAERCSMDDYLRYAALAPKLGKQFDCHSTKHVKTLAQCLVLLGEHFPQNYPQALTFLKDKHKSAHERIEGLWQWVPQGLLLQKLESTYEQQVGHESNDNDQTMEDLFSPLKGGTQ</sequence>
<dbReference type="AlphaFoldDB" id="A0A5J6LAT2"/>
<dbReference type="KEGG" id="nik:F5I99_04075"/>
<proteinExistence type="predicted"/>
<dbReference type="Pfam" id="PF13503">
    <property type="entry name" value="DUF4123"/>
    <property type="match status" value="1"/>
</dbReference>
<dbReference type="InterPro" id="IPR025391">
    <property type="entry name" value="DUF4123"/>
</dbReference>
<keyword evidence="4" id="KW-1185">Reference proteome</keyword>
<dbReference type="Proteomes" id="UP000325606">
    <property type="component" value="Chromosome"/>
</dbReference>
<gene>
    <name evidence="3" type="ORF">F5I99_04075</name>
</gene>
<protein>
    <submittedName>
        <fullName evidence="3">DUF4123 domain-containing protein</fullName>
    </submittedName>
</protein>
<evidence type="ECO:0000259" key="2">
    <source>
        <dbReference type="Pfam" id="PF13503"/>
    </source>
</evidence>
<dbReference type="EMBL" id="CP044222">
    <property type="protein sequence ID" value="QEW05729.1"/>
    <property type="molecule type" value="Genomic_DNA"/>
</dbReference>
<reference evidence="3 4" key="1">
    <citation type="submission" date="2019-09" db="EMBL/GenBank/DDBJ databases">
        <title>Nitrincola iocasae sp. nov., a bacterium isolated from the sediment collected at a cold seep field in South China Sea.</title>
        <authorList>
            <person name="Zhang H."/>
            <person name="Wang H."/>
            <person name="Li C."/>
        </authorList>
    </citation>
    <scope>NUCLEOTIDE SEQUENCE [LARGE SCALE GENOMIC DNA]</scope>
    <source>
        <strain evidence="3 4">KXZD1103</strain>
    </source>
</reference>
<evidence type="ECO:0000313" key="4">
    <source>
        <dbReference type="Proteomes" id="UP000325606"/>
    </source>
</evidence>